<name>A0A4R3KL61_9SPHI</name>
<dbReference type="GO" id="GO:0003677">
    <property type="term" value="F:DNA binding"/>
    <property type="evidence" value="ECO:0007669"/>
    <property type="project" value="UniProtKB-KW"/>
</dbReference>
<keyword evidence="3" id="KW-0804">Transcription</keyword>
<dbReference type="AlphaFoldDB" id="A0A4R3KL61"/>
<dbReference type="Gene3D" id="1.10.10.10">
    <property type="entry name" value="Winged helix-like DNA-binding domain superfamily/Winged helix DNA-binding domain"/>
    <property type="match status" value="1"/>
</dbReference>
<dbReference type="PANTHER" id="PTHR44688:SF16">
    <property type="entry name" value="DNA-BINDING TRANSCRIPTIONAL ACTIVATOR DEVR_DOSR"/>
    <property type="match status" value="1"/>
</dbReference>
<keyword evidence="2" id="KW-0238">DNA-binding</keyword>
<organism evidence="5 6">
    <name type="scientific">Anseongella ginsenosidimutans</name>
    <dbReference type="NCBI Taxonomy" id="496056"/>
    <lineage>
        <taxon>Bacteria</taxon>
        <taxon>Pseudomonadati</taxon>
        <taxon>Bacteroidota</taxon>
        <taxon>Sphingobacteriia</taxon>
        <taxon>Sphingobacteriales</taxon>
        <taxon>Sphingobacteriaceae</taxon>
        <taxon>Anseongella</taxon>
    </lineage>
</organism>
<comment type="caution">
    <text evidence="5">The sequence shown here is derived from an EMBL/GenBank/DDBJ whole genome shotgun (WGS) entry which is preliminary data.</text>
</comment>
<dbReference type="SMART" id="SM00421">
    <property type="entry name" value="HTH_LUXR"/>
    <property type="match status" value="1"/>
</dbReference>
<dbReference type="InterPro" id="IPR036388">
    <property type="entry name" value="WH-like_DNA-bd_sf"/>
</dbReference>
<dbReference type="SUPFAM" id="SSF46894">
    <property type="entry name" value="C-terminal effector domain of the bipartite response regulators"/>
    <property type="match status" value="1"/>
</dbReference>
<evidence type="ECO:0000259" key="4">
    <source>
        <dbReference type="PROSITE" id="PS50043"/>
    </source>
</evidence>
<dbReference type="PROSITE" id="PS50043">
    <property type="entry name" value="HTH_LUXR_2"/>
    <property type="match status" value="1"/>
</dbReference>
<evidence type="ECO:0000256" key="3">
    <source>
        <dbReference type="ARBA" id="ARBA00023163"/>
    </source>
</evidence>
<dbReference type="InterPro" id="IPR016032">
    <property type="entry name" value="Sig_transdc_resp-reg_C-effctor"/>
</dbReference>
<sequence>MIDTAAGLLTNVENLFPDQLTVYKLDILEKPVAPGRSSLLHQHFGDGLSAEKMKELIWEIALFLRDKEESSTYCFFYRKEGTGAEADWFLASAKLNACSKGFPEEIVVVSYNLQLLGDQKNRIYRVLNNGDFFKKHFSKVAALTKREKEVVRLLAAGMNSSEIAGTLCVSMHTVQAHRKNIIKKLDIRNFAGLLKFAEVFDLMSPNEHECPVN</sequence>
<dbReference type="PANTHER" id="PTHR44688">
    <property type="entry name" value="DNA-BINDING TRANSCRIPTIONAL ACTIVATOR DEVR_DOSR"/>
    <property type="match status" value="1"/>
</dbReference>
<dbReference type="OrthoDB" id="965844at2"/>
<dbReference type="EMBL" id="SMAD01000019">
    <property type="protein sequence ID" value="TCS84705.1"/>
    <property type="molecule type" value="Genomic_DNA"/>
</dbReference>
<dbReference type="PROSITE" id="PS00622">
    <property type="entry name" value="HTH_LUXR_1"/>
    <property type="match status" value="1"/>
</dbReference>
<evidence type="ECO:0000256" key="2">
    <source>
        <dbReference type="ARBA" id="ARBA00023125"/>
    </source>
</evidence>
<evidence type="ECO:0000313" key="6">
    <source>
        <dbReference type="Proteomes" id="UP000295807"/>
    </source>
</evidence>
<evidence type="ECO:0000313" key="5">
    <source>
        <dbReference type="EMBL" id="TCS84705.1"/>
    </source>
</evidence>
<proteinExistence type="predicted"/>
<gene>
    <name evidence="5" type="ORF">EDD80_11919</name>
</gene>
<evidence type="ECO:0000256" key="1">
    <source>
        <dbReference type="ARBA" id="ARBA00023015"/>
    </source>
</evidence>
<dbReference type="Pfam" id="PF00196">
    <property type="entry name" value="GerE"/>
    <property type="match status" value="1"/>
</dbReference>
<dbReference type="GO" id="GO:0006355">
    <property type="term" value="P:regulation of DNA-templated transcription"/>
    <property type="evidence" value="ECO:0007669"/>
    <property type="project" value="InterPro"/>
</dbReference>
<dbReference type="PRINTS" id="PR00038">
    <property type="entry name" value="HTHLUXR"/>
</dbReference>
<accession>A0A4R3KL61</accession>
<dbReference type="Proteomes" id="UP000295807">
    <property type="component" value="Unassembled WGS sequence"/>
</dbReference>
<reference evidence="5 6" key="1">
    <citation type="submission" date="2019-03" db="EMBL/GenBank/DDBJ databases">
        <title>Genomic Encyclopedia of Type Strains, Phase IV (KMG-IV): sequencing the most valuable type-strain genomes for metagenomic binning, comparative biology and taxonomic classification.</title>
        <authorList>
            <person name="Goeker M."/>
        </authorList>
    </citation>
    <scope>NUCLEOTIDE SEQUENCE [LARGE SCALE GENOMIC DNA]</scope>
    <source>
        <strain evidence="5 6">DSM 21100</strain>
    </source>
</reference>
<protein>
    <submittedName>
        <fullName evidence="5">Regulatory LuxR family protein</fullName>
    </submittedName>
</protein>
<keyword evidence="6" id="KW-1185">Reference proteome</keyword>
<dbReference type="InterPro" id="IPR000792">
    <property type="entry name" value="Tscrpt_reg_LuxR_C"/>
</dbReference>
<feature type="domain" description="HTH luxR-type" evidence="4">
    <location>
        <begin position="136"/>
        <end position="201"/>
    </location>
</feature>
<dbReference type="CDD" id="cd06170">
    <property type="entry name" value="LuxR_C_like"/>
    <property type="match status" value="1"/>
</dbReference>
<keyword evidence="1" id="KW-0805">Transcription regulation</keyword>